<dbReference type="GO" id="GO:0006935">
    <property type="term" value="P:chemotaxis"/>
    <property type="evidence" value="ECO:0007669"/>
    <property type="project" value="InterPro"/>
</dbReference>
<dbReference type="RefSeq" id="WP_109253508.1">
    <property type="nucleotide sequence ID" value="NZ_QEXV01000005.1"/>
</dbReference>
<dbReference type="SMART" id="SM00260">
    <property type="entry name" value="CheW"/>
    <property type="match status" value="1"/>
</dbReference>
<evidence type="ECO:0000313" key="2">
    <source>
        <dbReference type="EMBL" id="PWE16785.1"/>
    </source>
</evidence>
<dbReference type="InterPro" id="IPR039315">
    <property type="entry name" value="CheW"/>
</dbReference>
<accession>A0A2U2BS07</accession>
<dbReference type="GO" id="GO:0007165">
    <property type="term" value="P:signal transduction"/>
    <property type="evidence" value="ECO:0007669"/>
    <property type="project" value="InterPro"/>
</dbReference>
<gene>
    <name evidence="2" type="ORF">DDZ18_11350</name>
</gene>
<dbReference type="SUPFAM" id="SSF50341">
    <property type="entry name" value="CheW-like"/>
    <property type="match status" value="1"/>
</dbReference>
<reference evidence="3" key="1">
    <citation type="submission" date="2018-05" db="EMBL/GenBank/DDBJ databases">
        <authorList>
            <person name="Liu B.-T."/>
        </authorList>
    </citation>
    <scope>NUCLEOTIDE SEQUENCE [LARGE SCALE GENOMIC DNA]</scope>
    <source>
        <strain evidence="3">WD6-1</strain>
    </source>
</reference>
<comment type="caution">
    <text evidence="2">The sequence shown here is derived from an EMBL/GenBank/DDBJ whole genome shotgun (WGS) entry which is preliminary data.</text>
</comment>
<evidence type="ECO:0000259" key="1">
    <source>
        <dbReference type="PROSITE" id="PS50851"/>
    </source>
</evidence>
<dbReference type="Gene3D" id="2.40.50.180">
    <property type="entry name" value="CheA-289, Domain 4"/>
    <property type="match status" value="1"/>
</dbReference>
<dbReference type="PANTHER" id="PTHR22617">
    <property type="entry name" value="CHEMOTAXIS SENSOR HISTIDINE KINASE-RELATED"/>
    <property type="match status" value="1"/>
</dbReference>
<proteinExistence type="predicted"/>
<dbReference type="InterPro" id="IPR002545">
    <property type="entry name" value="CheW-lke_dom"/>
</dbReference>
<dbReference type="Proteomes" id="UP000245168">
    <property type="component" value="Unassembled WGS sequence"/>
</dbReference>
<dbReference type="OrthoDB" id="9794382at2"/>
<dbReference type="InterPro" id="IPR036061">
    <property type="entry name" value="CheW-like_dom_sf"/>
</dbReference>
<sequence length="150" mass="16028">MSNDSTFEYVTVRIGDQLFGAAVAEIREVFSPQGVTEVPRAPAEIAGLLNLRGRIVTAIDARRRLGLPPREPDASCMALGLELGSELYGVLVDEVGEVMRLKPESMEPTPAHLDADWRALVTGVHRLEGELLAILDLNALIAGNVAATAA</sequence>
<keyword evidence="3" id="KW-1185">Reference proteome</keyword>
<name>A0A2U2BS07_9PROT</name>
<dbReference type="Gene3D" id="2.30.30.40">
    <property type="entry name" value="SH3 Domains"/>
    <property type="match status" value="1"/>
</dbReference>
<evidence type="ECO:0000313" key="3">
    <source>
        <dbReference type="Proteomes" id="UP000245168"/>
    </source>
</evidence>
<protein>
    <submittedName>
        <fullName evidence="2">Chemotaxis protein CheW</fullName>
    </submittedName>
</protein>
<dbReference type="PROSITE" id="PS50851">
    <property type="entry name" value="CHEW"/>
    <property type="match status" value="1"/>
</dbReference>
<dbReference type="CDD" id="cd00732">
    <property type="entry name" value="CheW"/>
    <property type="match status" value="1"/>
</dbReference>
<dbReference type="GO" id="GO:0005829">
    <property type="term" value="C:cytosol"/>
    <property type="evidence" value="ECO:0007669"/>
    <property type="project" value="TreeGrafter"/>
</dbReference>
<dbReference type="PANTHER" id="PTHR22617:SF23">
    <property type="entry name" value="CHEMOTAXIS PROTEIN CHEW"/>
    <property type="match status" value="1"/>
</dbReference>
<organism evidence="2 3">
    <name type="scientific">Marinicauda salina</name>
    <dbReference type="NCBI Taxonomy" id="2135793"/>
    <lineage>
        <taxon>Bacteria</taxon>
        <taxon>Pseudomonadati</taxon>
        <taxon>Pseudomonadota</taxon>
        <taxon>Alphaproteobacteria</taxon>
        <taxon>Maricaulales</taxon>
        <taxon>Maricaulaceae</taxon>
        <taxon>Marinicauda</taxon>
    </lineage>
</organism>
<dbReference type="EMBL" id="QEXV01000005">
    <property type="protein sequence ID" value="PWE16785.1"/>
    <property type="molecule type" value="Genomic_DNA"/>
</dbReference>
<feature type="domain" description="CheW-like" evidence="1">
    <location>
        <begin position="6"/>
        <end position="146"/>
    </location>
</feature>
<dbReference type="Pfam" id="PF01584">
    <property type="entry name" value="CheW"/>
    <property type="match status" value="1"/>
</dbReference>
<dbReference type="AlphaFoldDB" id="A0A2U2BS07"/>